<organism evidence="1 2">
    <name type="scientific">Anopheles arabiensis</name>
    <name type="common">Mosquito</name>
    <dbReference type="NCBI Taxonomy" id="7173"/>
    <lineage>
        <taxon>Eukaryota</taxon>
        <taxon>Metazoa</taxon>
        <taxon>Ecdysozoa</taxon>
        <taxon>Arthropoda</taxon>
        <taxon>Hexapoda</taxon>
        <taxon>Insecta</taxon>
        <taxon>Pterygota</taxon>
        <taxon>Neoptera</taxon>
        <taxon>Endopterygota</taxon>
        <taxon>Diptera</taxon>
        <taxon>Nematocera</taxon>
        <taxon>Culicoidea</taxon>
        <taxon>Culicidae</taxon>
        <taxon>Anophelinae</taxon>
        <taxon>Anopheles</taxon>
    </lineage>
</organism>
<evidence type="ECO:0000313" key="2">
    <source>
        <dbReference type="Proteomes" id="UP000075840"/>
    </source>
</evidence>
<dbReference type="Proteomes" id="UP000075840">
    <property type="component" value="Unassembled WGS sequence"/>
</dbReference>
<name>A0A182IG10_ANOAR</name>
<proteinExistence type="predicted"/>
<evidence type="ECO:0000313" key="1">
    <source>
        <dbReference type="EnsemblMetazoa" id="AARA014416-PA"/>
    </source>
</evidence>
<sequence>MVGTNGDGTHRHRHRHHHCLPSDGDKRKCRYCTLLGRIAGYAGYPDCFPSSILTWLLVRVQWTFQCTRCPVSCTAVWHTSKRPIAGCTLSIRLKLRASARCGLIHHRRPRLPTQSRKPTVGVPDGAACIAAFGCGSALVAERF</sequence>
<dbReference type="VEuPathDB" id="VectorBase:AARA014416"/>
<protein>
    <submittedName>
        <fullName evidence="1">Uncharacterized protein</fullName>
    </submittedName>
</protein>
<accession>A0A182IG10</accession>
<keyword evidence="2" id="KW-1185">Reference proteome</keyword>
<dbReference type="AlphaFoldDB" id="A0A182IG10"/>
<dbReference type="EMBL" id="APCN01000591">
    <property type="status" value="NOT_ANNOTATED_CDS"/>
    <property type="molecule type" value="Genomic_DNA"/>
</dbReference>
<dbReference type="EnsemblMetazoa" id="AARA014416-RA">
    <property type="protein sequence ID" value="AARA014416-PA"/>
    <property type="gene ID" value="AARA014416"/>
</dbReference>
<reference evidence="1" key="1">
    <citation type="submission" date="2022-08" db="UniProtKB">
        <authorList>
            <consortium name="EnsemblMetazoa"/>
        </authorList>
    </citation>
    <scope>IDENTIFICATION</scope>
    <source>
        <strain evidence="1">Dongola</strain>
    </source>
</reference>